<feature type="compositionally biased region" description="Basic and acidic residues" evidence="1">
    <location>
        <begin position="32"/>
        <end position="41"/>
    </location>
</feature>
<feature type="region of interest" description="Disordered" evidence="1">
    <location>
        <begin position="103"/>
        <end position="143"/>
    </location>
</feature>
<protein>
    <submittedName>
        <fullName evidence="2">Uncharacterized protein</fullName>
    </submittedName>
</protein>
<reference evidence="2 3" key="1">
    <citation type="submission" date="2017-11" db="EMBL/GenBank/DDBJ databases">
        <title>De-novo sequencing of pomegranate (Punica granatum L.) genome.</title>
        <authorList>
            <person name="Akparov Z."/>
            <person name="Amiraslanov A."/>
            <person name="Hajiyeva S."/>
            <person name="Abbasov M."/>
            <person name="Kaur K."/>
            <person name="Hamwieh A."/>
            <person name="Solovyev V."/>
            <person name="Salamov A."/>
            <person name="Braich B."/>
            <person name="Kosarev P."/>
            <person name="Mahmoud A."/>
            <person name="Hajiyev E."/>
            <person name="Babayeva S."/>
            <person name="Izzatullayeva V."/>
            <person name="Mammadov A."/>
            <person name="Mammadov A."/>
            <person name="Sharifova S."/>
            <person name="Ojaghi J."/>
            <person name="Eynullazada K."/>
            <person name="Bayramov B."/>
            <person name="Abdulazimova A."/>
            <person name="Shahmuradov I."/>
        </authorList>
    </citation>
    <scope>NUCLEOTIDE SEQUENCE [LARGE SCALE GENOMIC DNA]</scope>
    <source>
        <strain evidence="3">cv. AG2017</strain>
        <tissue evidence="2">Leaf</tissue>
    </source>
</reference>
<feature type="compositionally biased region" description="Basic and acidic residues" evidence="1">
    <location>
        <begin position="103"/>
        <end position="116"/>
    </location>
</feature>
<name>A0A2I0K652_PUNGR</name>
<proteinExistence type="predicted"/>
<evidence type="ECO:0000313" key="3">
    <source>
        <dbReference type="Proteomes" id="UP000233551"/>
    </source>
</evidence>
<feature type="region of interest" description="Disordered" evidence="1">
    <location>
        <begin position="1"/>
        <end position="54"/>
    </location>
</feature>
<feature type="compositionally biased region" description="Low complexity" evidence="1">
    <location>
        <begin position="122"/>
        <end position="136"/>
    </location>
</feature>
<evidence type="ECO:0000256" key="1">
    <source>
        <dbReference type="SAM" id="MobiDB-lite"/>
    </source>
</evidence>
<evidence type="ECO:0000313" key="2">
    <source>
        <dbReference type="EMBL" id="PKI64031.1"/>
    </source>
</evidence>
<dbReference type="EMBL" id="PGOL01000855">
    <property type="protein sequence ID" value="PKI64031.1"/>
    <property type="molecule type" value="Genomic_DNA"/>
</dbReference>
<sequence length="143" mass="14681">MATDVGPDPVGGSLTGPEPRRKVAHSPATSRKGVEGRRGEPPEWVGASVPSPSVFLSENKGRWEEGIDLAGGVDHLIRGVEAGEGAPSWEGPLSPYLILENERRGDGDKMGGEGRRASTWLGASATSSEGSSSAGEPPVGKGP</sequence>
<accession>A0A2I0K652</accession>
<gene>
    <name evidence="2" type="ORF">CRG98_015563</name>
</gene>
<keyword evidence="3" id="KW-1185">Reference proteome</keyword>
<organism evidence="2 3">
    <name type="scientific">Punica granatum</name>
    <name type="common">Pomegranate</name>
    <dbReference type="NCBI Taxonomy" id="22663"/>
    <lineage>
        <taxon>Eukaryota</taxon>
        <taxon>Viridiplantae</taxon>
        <taxon>Streptophyta</taxon>
        <taxon>Embryophyta</taxon>
        <taxon>Tracheophyta</taxon>
        <taxon>Spermatophyta</taxon>
        <taxon>Magnoliopsida</taxon>
        <taxon>eudicotyledons</taxon>
        <taxon>Gunneridae</taxon>
        <taxon>Pentapetalae</taxon>
        <taxon>rosids</taxon>
        <taxon>malvids</taxon>
        <taxon>Myrtales</taxon>
        <taxon>Lythraceae</taxon>
        <taxon>Punica</taxon>
    </lineage>
</organism>
<comment type="caution">
    <text evidence="2">The sequence shown here is derived from an EMBL/GenBank/DDBJ whole genome shotgun (WGS) entry which is preliminary data.</text>
</comment>
<dbReference type="AlphaFoldDB" id="A0A2I0K652"/>
<dbReference type="Proteomes" id="UP000233551">
    <property type="component" value="Unassembled WGS sequence"/>
</dbReference>